<evidence type="ECO:0000256" key="1">
    <source>
        <dbReference type="ARBA" id="ARBA00004613"/>
    </source>
</evidence>
<feature type="domain" description="Tsg N-terminal" evidence="10">
    <location>
        <begin position="21"/>
        <end position="71"/>
    </location>
</feature>
<evidence type="ECO:0000259" key="9">
    <source>
        <dbReference type="Pfam" id="PF04668"/>
    </source>
</evidence>
<dbReference type="InParanoid" id="A0A6J2XJJ4"/>
<dbReference type="InterPro" id="IPR057635">
    <property type="entry name" value="Tsg_N"/>
</dbReference>
<name>A0A6J2XJJ4_SITOR</name>
<keyword evidence="6" id="KW-0325">Glycoprotein</keyword>
<reference evidence="12" key="1">
    <citation type="submission" date="2025-08" db="UniProtKB">
        <authorList>
            <consortium name="RefSeq"/>
        </authorList>
    </citation>
    <scope>IDENTIFICATION</scope>
    <source>
        <tissue evidence="12">Gonads</tissue>
    </source>
</reference>
<dbReference type="OrthoDB" id="10037323at2759"/>
<dbReference type="Pfam" id="PF04668">
    <property type="entry name" value="Tsg"/>
    <property type="match status" value="1"/>
</dbReference>
<dbReference type="PANTHER" id="PTHR12312:SF16">
    <property type="entry name" value="TWISTED GASTRULATION PROTEIN HOMOLOG 1-A-RELATED"/>
    <property type="match status" value="1"/>
</dbReference>
<dbReference type="KEGG" id="soy:115878987"/>
<comment type="similarity">
    <text evidence="2">Belongs to the twisted gastrulation protein family.</text>
</comment>
<evidence type="ECO:0000259" key="10">
    <source>
        <dbReference type="Pfam" id="PF23782"/>
    </source>
</evidence>
<dbReference type="Proteomes" id="UP000504635">
    <property type="component" value="Unplaced"/>
</dbReference>
<dbReference type="FunCoup" id="A0A6J2XJJ4">
    <property type="interactions" value="260"/>
</dbReference>
<gene>
    <name evidence="12" type="primary">LOC115878987</name>
</gene>
<evidence type="ECO:0000256" key="2">
    <source>
        <dbReference type="ARBA" id="ARBA00010047"/>
    </source>
</evidence>
<organism evidence="11 12">
    <name type="scientific">Sitophilus oryzae</name>
    <name type="common">Rice weevil</name>
    <name type="synonym">Curculio oryzae</name>
    <dbReference type="NCBI Taxonomy" id="7048"/>
    <lineage>
        <taxon>Eukaryota</taxon>
        <taxon>Metazoa</taxon>
        <taxon>Ecdysozoa</taxon>
        <taxon>Arthropoda</taxon>
        <taxon>Hexapoda</taxon>
        <taxon>Insecta</taxon>
        <taxon>Pterygota</taxon>
        <taxon>Neoptera</taxon>
        <taxon>Endopterygota</taxon>
        <taxon>Coleoptera</taxon>
        <taxon>Polyphaga</taxon>
        <taxon>Cucujiformia</taxon>
        <taxon>Curculionidae</taxon>
        <taxon>Dryophthorinae</taxon>
        <taxon>Sitophilus</taxon>
    </lineage>
</organism>
<evidence type="ECO:0000256" key="8">
    <source>
        <dbReference type="SAM" id="SignalP"/>
    </source>
</evidence>
<evidence type="ECO:0000256" key="6">
    <source>
        <dbReference type="ARBA" id="ARBA00023180"/>
    </source>
</evidence>
<protein>
    <submittedName>
        <fullName evidence="12">LOW QUALITY PROTEIN: protein twisted gastrulation-like</fullName>
    </submittedName>
</protein>
<evidence type="ECO:0000256" key="3">
    <source>
        <dbReference type="ARBA" id="ARBA00022473"/>
    </source>
</evidence>
<dbReference type="GO" id="GO:0030510">
    <property type="term" value="P:regulation of BMP signaling pathway"/>
    <property type="evidence" value="ECO:0007669"/>
    <property type="project" value="TreeGrafter"/>
</dbReference>
<keyword evidence="5 8" id="KW-0732">Signal</keyword>
<evidence type="ECO:0000256" key="7">
    <source>
        <dbReference type="SAM" id="MobiDB-lite"/>
    </source>
</evidence>
<dbReference type="GO" id="GO:0005615">
    <property type="term" value="C:extracellular space"/>
    <property type="evidence" value="ECO:0007669"/>
    <property type="project" value="TreeGrafter"/>
</dbReference>
<evidence type="ECO:0000256" key="4">
    <source>
        <dbReference type="ARBA" id="ARBA00022525"/>
    </source>
</evidence>
<evidence type="ECO:0000256" key="5">
    <source>
        <dbReference type="ARBA" id="ARBA00022729"/>
    </source>
</evidence>
<accession>A0A6J2XJJ4</accession>
<dbReference type="PANTHER" id="PTHR12312">
    <property type="entry name" value="TWISTED GASTRULATION PROTEIN HOMOLOG 1-A-RELATED"/>
    <property type="match status" value="1"/>
</dbReference>
<dbReference type="AlphaFoldDB" id="A0A6J2XJJ4"/>
<sequence>MNHIIPLLLSTIFLIQSVLPCNEAVCGSVVSKCLLTESSNCDLILLITPCCKGIAKDCLGYLYTECCSCVGRYRSFWAQCMSWTKCKSSCQSMGAESFRWFHDGCCECVGDKCINYGINESRCSNCPVSDELIVLKDNDIDEDEPDFGENDDDTEYVED</sequence>
<dbReference type="InterPro" id="IPR006761">
    <property type="entry name" value="Tsg"/>
</dbReference>
<feature type="signal peptide" evidence="8">
    <location>
        <begin position="1"/>
        <end position="20"/>
    </location>
</feature>
<dbReference type="InterPro" id="IPR057726">
    <property type="entry name" value="Tsg_C"/>
</dbReference>
<feature type="region of interest" description="Disordered" evidence="7">
    <location>
        <begin position="139"/>
        <end position="159"/>
    </location>
</feature>
<feature type="chain" id="PRO_5026737019" evidence="8">
    <location>
        <begin position="21"/>
        <end position="159"/>
    </location>
</feature>
<comment type="subcellular location">
    <subcellularLocation>
        <location evidence="1">Secreted</location>
    </subcellularLocation>
</comment>
<evidence type="ECO:0000313" key="12">
    <source>
        <dbReference type="RefSeq" id="XP_030751462.1"/>
    </source>
</evidence>
<keyword evidence="4" id="KW-0964">Secreted</keyword>
<dbReference type="RefSeq" id="XP_030751462.1">
    <property type="nucleotide sequence ID" value="XM_030895602.1"/>
</dbReference>
<dbReference type="GeneID" id="115878987"/>
<keyword evidence="11" id="KW-1185">Reference proteome</keyword>
<evidence type="ECO:0000313" key="11">
    <source>
        <dbReference type="Proteomes" id="UP000504635"/>
    </source>
</evidence>
<keyword evidence="3" id="KW-0217">Developmental protein</keyword>
<dbReference type="Pfam" id="PF23782">
    <property type="entry name" value="Tsg_N"/>
    <property type="match status" value="1"/>
</dbReference>
<feature type="domain" description="Tsg C-terminal" evidence="9">
    <location>
        <begin position="76"/>
        <end position="127"/>
    </location>
</feature>
<proteinExistence type="inferred from homology"/>